<reference evidence="10 11" key="1">
    <citation type="submission" date="2012-12" db="EMBL/GenBank/DDBJ databases">
        <title>Genome assembly of Fulvivirga imtechensis AK7.</title>
        <authorList>
            <person name="Nupur N."/>
            <person name="Khatri I."/>
            <person name="Kumar R."/>
            <person name="Subramanian S."/>
            <person name="Pinnaka A."/>
        </authorList>
    </citation>
    <scope>NUCLEOTIDE SEQUENCE [LARGE SCALE GENOMIC DNA]</scope>
    <source>
        <strain evidence="10 11">AK7</strain>
    </source>
</reference>
<proteinExistence type="predicted"/>
<keyword evidence="10" id="KW-0378">Hydrolase</keyword>
<keyword evidence="4" id="KW-0547">Nucleotide-binding</keyword>
<evidence type="ECO:0000256" key="7">
    <source>
        <dbReference type="ARBA" id="ARBA00023136"/>
    </source>
</evidence>
<evidence type="ECO:0000259" key="9">
    <source>
        <dbReference type="SMART" id="SM00471"/>
    </source>
</evidence>
<dbReference type="PATRIC" id="fig|1237149.3.peg.4002"/>
<dbReference type="CDD" id="cd00077">
    <property type="entry name" value="HDc"/>
    <property type="match status" value="1"/>
</dbReference>
<evidence type="ECO:0000256" key="6">
    <source>
        <dbReference type="ARBA" id="ARBA00023118"/>
    </source>
</evidence>
<evidence type="ECO:0000313" key="10">
    <source>
        <dbReference type="EMBL" id="ELR69964.1"/>
    </source>
</evidence>
<keyword evidence="11" id="KW-1185">Reference proteome</keyword>
<dbReference type="Gene3D" id="1.10.3210.10">
    <property type="entry name" value="Hypothetical protein af1432"/>
    <property type="match status" value="1"/>
</dbReference>
<keyword evidence="6" id="KW-0051">Antiviral defense</keyword>
<dbReference type="PANTHER" id="PTHR21174:SF0">
    <property type="entry name" value="HD PHOSPHOHYDROLASE FAMILY PROTEIN-RELATED"/>
    <property type="match status" value="1"/>
</dbReference>
<dbReference type="AlphaFoldDB" id="L8JR40"/>
<accession>L8JR40</accession>
<dbReference type="STRING" id="1237149.C900_04487"/>
<dbReference type="InterPro" id="IPR009218">
    <property type="entry name" value="HD_phosphohydro"/>
</dbReference>
<evidence type="ECO:0000256" key="3">
    <source>
        <dbReference type="ARBA" id="ARBA00022692"/>
    </source>
</evidence>
<evidence type="ECO:0000256" key="2">
    <source>
        <dbReference type="ARBA" id="ARBA00022475"/>
    </source>
</evidence>
<evidence type="ECO:0000256" key="8">
    <source>
        <dbReference type="SAM" id="Phobius"/>
    </source>
</evidence>
<feature type="transmembrane region" description="Helical" evidence="8">
    <location>
        <begin position="380"/>
        <end position="399"/>
    </location>
</feature>
<gene>
    <name evidence="10" type="ORF">C900_04487</name>
</gene>
<feature type="transmembrane region" description="Helical" evidence="8">
    <location>
        <begin position="281"/>
        <end position="302"/>
    </location>
</feature>
<evidence type="ECO:0000313" key="11">
    <source>
        <dbReference type="Proteomes" id="UP000011135"/>
    </source>
</evidence>
<feature type="transmembrane region" description="Helical" evidence="8">
    <location>
        <begin position="351"/>
        <end position="368"/>
    </location>
</feature>
<dbReference type="EMBL" id="AMZN01000064">
    <property type="protein sequence ID" value="ELR69964.1"/>
    <property type="molecule type" value="Genomic_DNA"/>
</dbReference>
<comment type="subcellular location">
    <subcellularLocation>
        <location evidence="1">Cell membrane</location>
    </subcellularLocation>
</comment>
<dbReference type="InterPro" id="IPR043760">
    <property type="entry name" value="PycTM_dom"/>
</dbReference>
<dbReference type="InterPro" id="IPR006674">
    <property type="entry name" value="HD_domain"/>
</dbReference>
<keyword evidence="3 8" id="KW-0812">Transmembrane</keyword>
<dbReference type="SMART" id="SM00471">
    <property type="entry name" value="HDc"/>
    <property type="match status" value="1"/>
</dbReference>
<dbReference type="Pfam" id="PF18967">
    <property type="entry name" value="PycTM"/>
    <property type="match status" value="1"/>
</dbReference>
<dbReference type="PANTHER" id="PTHR21174">
    <property type="match status" value="1"/>
</dbReference>
<evidence type="ECO:0000256" key="5">
    <source>
        <dbReference type="ARBA" id="ARBA00022989"/>
    </source>
</evidence>
<dbReference type="Pfam" id="PF01966">
    <property type="entry name" value="HD"/>
    <property type="match status" value="1"/>
</dbReference>
<sequence length="401" mass="46620">MFKETELVSRSKQYVEGVLKNLPDEYCYHNLQHTREVAAAAEEIGTQSKLSQEQLELVVLAAWFHDIGYKCGFDNHEEESIRLMRETLTEWKVPSEKIDNIEKIVLSTKMPQSPDDELSKVMCDADLYHLSSNDFSVRSEALRQELVTLCNKDISSKDWVKNNIEFLNHHRYFTGYGKQVLEPKKRENLEKLKKKENKQIDARYVQKLEEQVAKLKKKIEKDKVMKPDRGIETMFRITSKNHLTLSGMADNKANIMISINSIILSVLVSVLFRKFEDYPNLIIPGMLLVIVCLTTIVFAVLATRPNISSGTFTREDILERKTNLLFFGNFHNMELDNYMWGMKEMMKDADFLYGSMIKDIYFLGIVLGKKYRMLRKSYNVFMYGFIVSILAFVIAMVFFPA</sequence>
<dbReference type="GO" id="GO:0000166">
    <property type="term" value="F:nucleotide binding"/>
    <property type="evidence" value="ECO:0007669"/>
    <property type="project" value="UniProtKB-KW"/>
</dbReference>
<dbReference type="Proteomes" id="UP000011135">
    <property type="component" value="Unassembled WGS sequence"/>
</dbReference>
<feature type="transmembrane region" description="Helical" evidence="8">
    <location>
        <begin position="253"/>
        <end position="272"/>
    </location>
</feature>
<dbReference type="GO" id="GO:0016787">
    <property type="term" value="F:hydrolase activity"/>
    <property type="evidence" value="ECO:0007669"/>
    <property type="project" value="UniProtKB-KW"/>
</dbReference>
<protein>
    <submittedName>
        <fullName evidence="10">Metal-dependent phosphohydrolase</fullName>
    </submittedName>
</protein>
<feature type="domain" description="HD/PDEase" evidence="9">
    <location>
        <begin position="26"/>
        <end position="140"/>
    </location>
</feature>
<evidence type="ECO:0000256" key="4">
    <source>
        <dbReference type="ARBA" id="ARBA00022741"/>
    </source>
</evidence>
<organism evidence="10 11">
    <name type="scientific">Fulvivirga imtechensis AK7</name>
    <dbReference type="NCBI Taxonomy" id="1237149"/>
    <lineage>
        <taxon>Bacteria</taxon>
        <taxon>Pseudomonadati</taxon>
        <taxon>Bacteroidota</taxon>
        <taxon>Cytophagia</taxon>
        <taxon>Cytophagales</taxon>
        <taxon>Fulvivirgaceae</taxon>
        <taxon>Fulvivirga</taxon>
    </lineage>
</organism>
<dbReference type="SUPFAM" id="SSF109604">
    <property type="entry name" value="HD-domain/PDEase-like"/>
    <property type="match status" value="1"/>
</dbReference>
<dbReference type="GO" id="GO:0051607">
    <property type="term" value="P:defense response to virus"/>
    <property type="evidence" value="ECO:0007669"/>
    <property type="project" value="UniProtKB-KW"/>
</dbReference>
<dbReference type="RefSeq" id="WP_009581669.1">
    <property type="nucleotide sequence ID" value="NZ_AMZN01000064.1"/>
</dbReference>
<keyword evidence="2" id="KW-1003">Cell membrane</keyword>
<dbReference type="InterPro" id="IPR003607">
    <property type="entry name" value="HD/PDEase_dom"/>
</dbReference>
<evidence type="ECO:0000256" key="1">
    <source>
        <dbReference type="ARBA" id="ARBA00004236"/>
    </source>
</evidence>
<comment type="caution">
    <text evidence="10">The sequence shown here is derived from an EMBL/GenBank/DDBJ whole genome shotgun (WGS) entry which is preliminary data.</text>
</comment>
<dbReference type="GO" id="GO:0005886">
    <property type="term" value="C:plasma membrane"/>
    <property type="evidence" value="ECO:0007669"/>
    <property type="project" value="UniProtKB-SubCell"/>
</dbReference>
<name>L8JR40_9BACT</name>
<dbReference type="OrthoDB" id="5728337at2"/>
<keyword evidence="5 8" id="KW-1133">Transmembrane helix</keyword>
<dbReference type="eggNOG" id="COG4339">
    <property type="taxonomic scope" value="Bacteria"/>
</dbReference>
<keyword evidence="7 8" id="KW-0472">Membrane</keyword>